<proteinExistence type="predicted"/>
<evidence type="ECO:0000313" key="3">
    <source>
        <dbReference type="Proteomes" id="UP000290289"/>
    </source>
</evidence>
<name>A0A498IRA4_MALDO</name>
<gene>
    <name evidence="2" type="ORF">DVH24_032988</name>
</gene>
<dbReference type="Proteomes" id="UP000290289">
    <property type="component" value="Chromosome 11"/>
</dbReference>
<keyword evidence="3" id="KW-1185">Reference proteome</keyword>
<accession>A0A498IRA4</accession>
<comment type="caution">
    <text evidence="2">The sequence shown here is derived from an EMBL/GenBank/DDBJ whole genome shotgun (WGS) entry which is preliminary data.</text>
</comment>
<evidence type="ECO:0000256" key="1">
    <source>
        <dbReference type="SAM" id="MobiDB-lite"/>
    </source>
</evidence>
<reference evidence="2 3" key="1">
    <citation type="submission" date="2018-10" db="EMBL/GenBank/DDBJ databases">
        <title>A high-quality apple genome assembly.</title>
        <authorList>
            <person name="Hu J."/>
        </authorList>
    </citation>
    <scope>NUCLEOTIDE SEQUENCE [LARGE SCALE GENOMIC DNA]</scope>
    <source>
        <strain evidence="3">cv. HFTH1</strain>
        <tissue evidence="2">Young leaf</tissue>
    </source>
</reference>
<organism evidence="2 3">
    <name type="scientific">Malus domestica</name>
    <name type="common">Apple</name>
    <name type="synonym">Pyrus malus</name>
    <dbReference type="NCBI Taxonomy" id="3750"/>
    <lineage>
        <taxon>Eukaryota</taxon>
        <taxon>Viridiplantae</taxon>
        <taxon>Streptophyta</taxon>
        <taxon>Embryophyta</taxon>
        <taxon>Tracheophyta</taxon>
        <taxon>Spermatophyta</taxon>
        <taxon>Magnoliopsida</taxon>
        <taxon>eudicotyledons</taxon>
        <taxon>Gunneridae</taxon>
        <taxon>Pentapetalae</taxon>
        <taxon>rosids</taxon>
        <taxon>fabids</taxon>
        <taxon>Rosales</taxon>
        <taxon>Rosaceae</taxon>
        <taxon>Amygdaloideae</taxon>
        <taxon>Maleae</taxon>
        <taxon>Malus</taxon>
    </lineage>
</organism>
<feature type="region of interest" description="Disordered" evidence="1">
    <location>
        <begin position="125"/>
        <end position="144"/>
    </location>
</feature>
<sequence length="187" mass="21302">MHPSASPLYHYPVQRKWLEVLRSNITNNHTATFGCSIRNGGTTTRNPSLNLINLCVLRKLKPPQELSAALLHSVPLVVFILFLHVPLSADLKHPVVFHLHLYLLFFQPRNSTLVFTKAEFSRENSGNVESDEEEGNGKSLKGSHRLRENGSKTLLLPRRELGISDILKNQWELRNLRIITEILLLLD</sequence>
<evidence type="ECO:0000313" key="2">
    <source>
        <dbReference type="EMBL" id="RXH84704.1"/>
    </source>
</evidence>
<protein>
    <submittedName>
        <fullName evidence="2">Uncharacterized protein</fullName>
    </submittedName>
</protein>
<dbReference type="EMBL" id="RDQH01000337">
    <property type="protein sequence ID" value="RXH84704.1"/>
    <property type="molecule type" value="Genomic_DNA"/>
</dbReference>
<dbReference type="AlphaFoldDB" id="A0A498IRA4"/>